<protein>
    <submittedName>
        <fullName evidence="9">General secretion pathway protein F</fullName>
    </submittedName>
</protein>
<dbReference type="InterPro" id="IPR003004">
    <property type="entry name" value="GspF/PilC"/>
</dbReference>
<accession>A0A1G6SNW8</accession>
<dbReference type="RefSeq" id="WP_091238669.1">
    <property type="nucleotide sequence ID" value="NZ_FNAG01000001.1"/>
</dbReference>
<evidence type="ECO:0000256" key="7">
    <source>
        <dbReference type="SAM" id="Phobius"/>
    </source>
</evidence>
<evidence type="ECO:0000256" key="3">
    <source>
        <dbReference type="ARBA" id="ARBA00022475"/>
    </source>
</evidence>
<dbReference type="Gene3D" id="1.20.81.30">
    <property type="entry name" value="Type II secretion system (T2SS), domain F"/>
    <property type="match status" value="2"/>
</dbReference>
<evidence type="ECO:0000256" key="5">
    <source>
        <dbReference type="ARBA" id="ARBA00022989"/>
    </source>
</evidence>
<dbReference type="InterPro" id="IPR018076">
    <property type="entry name" value="T2SS_GspF_dom"/>
</dbReference>
<sequence length="328" mass="34350">MPARALPEDLRARLHLQLATLERAGIAPLQALDALDLGPEAAQRLRSARGFLMQGQPLAQAGRLAGLFTPLEAAVIAAASQGGSPAGAHQRLGEQALLLAQQGKTLRGRLLLPGFVALAALLILPLPSVVAGSLSVAAYLLRVILVVAGVAALFALGRELLRRHAAAEDWPGRVALESLSLGLPVLGPLIARLQVQRFLEYLALLLDCGLPAAEAVRHAASTLRVQPIRSDFEASVPALLAGHSLHAVAGGWRFVADPMLAGLIATGEGSGRLPELLARYANAEGEALESRIDSLATWIPRIVYLLLALLLAWQLVGGFGALLGRDIG</sequence>
<dbReference type="PANTHER" id="PTHR30012:SF0">
    <property type="entry name" value="TYPE II SECRETION SYSTEM PROTEIN F-RELATED"/>
    <property type="match status" value="1"/>
</dbReference>
<evidence type="ECO:0000256" key="6">
    <source>
        <dbReference type="ARBA" id="ARBA00023136"/>
    </source>
</evidence>
<keyword evidence="4 7" id="KW-0812">Transmembrane</keyword>
<reference evidence="9 10" key="1">
    <citation type="submission" date="2016-10" db="EMBL/GenBank/DDBJ databases">
        <authorList>
            <person name="de Groot N.N."/>
        </authorList>
    </citation>
    <scope>NUCLEOTIDE SEQUENCE [LARGE SCALE GENOMIC DNA]</scope>
    <source>
        <strain evidence="9 10">DSM 16957</strain>
    </source>
</reference>
<dbReference type="GO" id="GO:0005886">
    <property type="term" value="C:plasma membrane"/>
    <property type="evidence" value="ECO:0007669"/>
    <property type="project" value="UniProtKB-SubCell"/>
</dbReference>
<dbReference type="STRING" id="265719.SAMN04488509_101612"/>
<organism evidence="9 10">
    <name type="scientific">Aquimonas voraii</name>
    <dbReference type="NCBI Taxonomy" id="265719"/>
    <lineage>
        <taxon>Bacteria</taxon>
        <taxon>Pseudomonadati</taxon>
        <taxon>Pseudomonadota</taxon>
        <taxon>Gammaproteobacteria</taxon>
        <taxon>Lysobacterales</taxon>
        <taxon>Lysobacteraceae</taxon>
        <taxon>Aquimonas</taxon>
    </lineage>
</organism>
<feature type="transmembrane region" description="Helical" evidence="7">
    <location>
        <begin position="136"/>
        <end position="156"/>
    </location>
</feature>
<keyword evidence="6 7" id="KW-0472">Membrane</keyword>
<evidence type="ECO:0000256" key="2">
    <source>
        <dbReference type="ARBA" id="ARBA00005745"/>
    </source>
</evidence>
<comment type="similarity">
    <text evidence="2">Belongs to the GSP F family.</text>
</comment>
<name>A0A1G6SNW8_9GAMM</name>
<evidence type="ECO:0000256" key="1">
    <source>
        <dbReference type="ARBA" id="ARBA00004651"/>
    </source>
</evidence>
<dbReference type="Pfam" id="PF00482">
    <property type="entry name" value="T2SSF"/>
    <property type="match status" value="1"/>
</dbReference>
<dbReference type="AlphaFoldDB" id="A0A1G6SNW8"/>
<keyword evidence="3" id="KW-1003">Cell membrane</keyword>
<keyword evidence="5 7" id="KW-1133">Transmembrane helix</keyword>
<evidence type="ECO:0000259" key="8">
    <source>
        <dbReference type="Pfam" id="PF00482"/>
    </source>
</evidence>
<proteinExistence type="inferred from homology"/>
<feature type="domain" description="Type II secretion system protein GspF" evidence="8">
    <location>
        <begin position="198"/>
        <end position="315"/>
    </location>
</feature>
<comment type="subcellular location">
    <subcellularLocation>
        <location evidence="1">Cell membrane</location>
        <topology evidence="1">Multi-pass membrane protein</topology>
    </subcellularLocation>
</comment>
<dbReference type="Proteomes" id="UP000199603">
    <property type="component" value="Unassembled WGS sequence"/>
</dbReference>
<keyword evidence="10" id="KW-1185">Reference proteome</keyword>
<evidence type="ECO:0000256" key="4">
    <source>
        <dbReference type="ARBA" id="ARBA00022692"/>
    </source>
</evidence>
<feature type="transmembrane region" description="Helical" evidence="7">
    <location>
        <begin position="302"/>
        <end position="323"/>
    </location>
</feature>
<feature type="transmembrane region" description="Helical" evidence="7">
    <location>
        <begin position="110"/>
        <end position="130"/>
    </location>
</feature>
<evidence type="ECO:0000313" key="10">
    <source>
        <dbReference type="Proteomes" id="UP000199603"/>
    </source>
</evidence>
<dbReference type="InterPro" id="IPR042094">
    <property type="entry name" value="T2SS_GspF_sf"/>
</dbReference>
<dbReference type="OrthoDB" id="8750382at2"/>
<gene>
    <name evidence="9" type="ORF">SAMN04488509_101612</name>
</gene>
<dbReference type="PANTHER" id="PTHR30012">
    <property type="entry name" value="GENERAL SECRETION PATHWAY PROTEIN"/>
    <property type="match status" value="1"/>
</dbReference>
<evidence type="ECO:0000313" key="9">
    <source>
        <dbReference type="EMBL" id="SDD18523.1"/>
    </source>
</evidence>
<dbReference type="EMBL" id="FNAG01000001">
    <property type="protein sequence ID" value="SDD18523.1"/>
    <property type="molecule type" value="Genomic_DNA"/>
</dbReference>